<accession>A0A1H2QMI3</accession>
<reference evidence="1 2" key="1">
    <citation type="submission" date="2016-10" db="EMBL/GenBank/DDBJ databases">
        <authorList>
            <person name="de Groot N.N."/>
        </authorList>
    </citation>
    <scope>NUCLEOTIDE SEQUENCE [LARGE SCALE GENOMIC DNA]</scope>
    <source>
        <strain evidence="1 2">Nm110</strain>
    </source>
</reference>
<dbReference type="Proteomes" id="UP000183454">
    <property type="component" value="Unassembled WGS sequence"/>
</dbReference>
<gene>
    <name evidence="1" type="ORF">SAMN05421882_1002173</name>
</gene>
<name>A0A1H2QMI3_9PROT</name>
<evidence type="ECO:0000313" key="1">
    <source>
        <dbReference type="EMBL" id="SDW08362.1"/>
    </source>
</evidence>
<proteinExistence type="predicted"/>
<dbReference type="AlphaFoldDB" id="A0A1H2QMI3"/>
<organism evidence="1 2">
    <name type="scientific">Nitrosomonas communis</name>
    <dbReference type="NCBI Taxonomy" id="44574"/>
    <lineage>
        <taxon>Bacteria</taxon>
        <taxon>Pseudomonadati</taxon>
        <taxon>Pseudomonadota</taxon>
        <taxon>Betaproteobacteria</taxon>
        <taxon>Nitrosomonadales</taxon>
        <taxon>Nitrosomonadaceae</taxon>
        <taxon>Nitrosomonas</taxon>
    </lineage>
</organism>
<dbReference type="EMBL" id="FNNH01000002">
    <property type="protein sequence ID" value="SDW08362.1"/>
    <property type="molecule type" value="Genomic_DNA"/>
</dbReference>
<sequence length="97" mass="10540">MRLARYECEAANFIHTATDPNVFGYAFKVIIELACCSFAGSNLCRVHSGLGVVLVVERSIAAGVHTVADGNDTCVAIVIKIIYAFDCTTFGNKMDRY</sequence>
<evidence type="ECO:0000313" key="2">
    <source>
        <dbReference type="Proteomes" id="UP000183454"/>
    </source>
</evidence>
<protein>
    <submittedName>
        <fullName evidence="1">Uncharacterized protein</fullName>
    </submittedName>
</protein>